<comment type="caution">
    <text evidence="9">The sequence shown here is derived from an EMBL/GenBank/DDBJ whole genome shotgun (WGS) entry which is preliminary data.</text>
</comment>
<keyword evidence="3" id="KW-1003">Cell membrane</keyword>
<reference evidence="9 10" key="1">
    <citation type="submission" date="2022-06" db="EMBL/GenBank/DDBJ databases">
        <title>Genomic Encyclopedia of Archaeal and Bacterial Type Strains, Phase II (KMG-II): from individual species to whole genera.</title>
        <authorList>
            <person name="Goeker M."/>
        </authorList>
    </citation>
    <scope>NUCLEOTIDE SEQUENCE [LARGE SCALE GENOMIC DNA]</scope>
    <source>
        <strain evidence="9 10">DSM 40477</strain>
    </source>
</reference>
<dbReference type="Pfam" id="PF08817">
    <property type="entry name" value="YukD"/>
    <property type="match status" value="1"/>
</dbReference>
<dbReference type="PIRSF" id="PIRSF017804">
    <property type="entry name" value="Secretion_EccD1"/>
    <property type="match status" value="1"/>
</dbReference>
<evidence type="ECO:0000313" key="9">
    <source>
        <dbReference type="EMBL" id="MCP2259299.1"/>
    </source>
</evidence>
<proteinExistence type="inferred from homology"/>
<feature type="transmembrane region" description="Helical" evidence="7">
    <location>
        <begin position="435"/>
        <end position="455"/>
    </location>
</feature>
<evidence type="ECO:0000256" key="4">
    <source>
        <dbReference type="ARBA" id="ARBA00022692"/>
    </source>
</evidence>
<evidence type="ECO:0000256" key="5">
    <source>
        <dbReference type="ARBA" id="ARBA00022989"/>
    </source>
</evidence>
<gene>
    <name evidence="9" type="ORF">LX15_003000</name>
</gene>
<evidence type="ECO:0000256" key="7">
    <source>
        <dbReference type="SAM" id="Phobius"/>
    </source>
</evidence>
<protein>
    <submittedName>
        <fullName evidence="9">Type VII secretion integral membrane protein EccD</fullName>
    </submittedName>
</protein>
<sequence>MTTPSAPCRVTVVAPSSRIDVALPRECTLAEVIPQLVRLAGAPPQPGDHSTGWGLSRLGEPALAPGLTVSAAALRDGEVLHLRPRERHEPPLLFDDVVDAIASAAENRRGSWRPAVGRRLALTAAALLFLASALLVLAGLSGRPAVAWGVGVVSLLLLLAGGGLVRGLGDPQAGVACAAAGLLAAPLAGATAPPPYVAWPPEAGSLALALGATTVYAALAATVVAHATAWFVAVATAAGCGALATATVLLFDVRPAHAAAVTAPLVVALAAAAPMVALRLAGLPRPRVPSDMESFRADDQPTPGAEVLGRTEAAADLLTGLVGALGAVAAGCCAVLLLDAPSTWSAVLVGLTGLAWLLRSRAYAGAAQRVVLVVVGLVILTGLGLLLASTVDWTWLLGVAAAVAVSGAVCLWYAQRVARNTHSPATARWFDALEYAALIALVPVAGAVLGVYQAVREAVG</sequence>
<dbReference type="Gene3D" id="3.10.20.90">
    <property type="entry name" value="Phosphatidylinositol 3-kinase Catalytic Subunit, Chain A, domain 1"/>
    <property type="match status" value="1"/>
</dbReference>
<keyword evidence="5 7" id="KW-1133">Transmembrane helix</keyword>
<feature type="transmembrane region" description="Helical" evidence="7">
    <location>
        <begin position="146"/>
        <end position="166"/>
    </location>
</feature>
<comment type="similarity">
    <text evidence="2">Belongs to the EccD/Snm4 family.</text>
</comment>
<name>A0ABT1HUV9_STRSD</name>
<keyword evidence="4 7" id="KW-0812">Transmembrane</keyword>
<evidence type="ECO:0000259" key="8">
    <source>
        <dbReference type="Pfam" id="PF19053"/>
    </source>
</evidence>
<evidence type="ECO:0000256" key="6">
    <source>
        <dbReference type="ARBA" id="ARBA00023136"/>
    </source>
</evidence>
<comment type="subcellular location">
    <subcellularLocation>
        <location evidence="1">Cell membrane</location>
        <topology evidence="1">Multi-pass membrane protein</topology>
    </subcellularLocation>
</comment>
<evidence type="ECO:0000313" key="10">
    <source>
        <dbReference type="Proteomes" id="UP001205311"/>
    </source>
</evidence>
<feature type="transmembrane region" description="Helical" evidence="7">
    <location>
        <begin position="120"/>
        <end position="140"/>
    </location>
</feature>
<evidence type="ECO:0000256" key="3">
    <source>
        <dbReference type="ARBA" id="ARBA00022475"/>
    </source>
</evidence>
<feature type="transmembrane region" description="Helical" evidence="7">
    <location>
        <begin position="343"/>
        <end position="358"/>
    </location>
</feature>
<feature type="transmembrane region" description="Helical" evidence="7">
    <location>
        <begin position="317"/>
        <end position="337"/>
    </location>
</feature>
<dbReference type="EMBL" id="JAMTCP010000015">
    <property type="protein sequence ID" value="MCP2259299.1"/>
    <property type="molecule type" value="Genomic_DNA"/>
</dbReference>
<feature type="transmembrane region" description="Helical" evidence="7">
    <location>
        <begin position="370"/>
        <end position="389"/>
    </location>
</feature>
<organism evidence="9 10">
    <name type="scientific">Streptoalloteichus tenebrarius (strain ATCC 17920 / DSM 40477 / JCM 4838 / CBS 697.72 / NBRC 16177 / NCIMB 11028 / NRRL B-12390 / A12253. 1 / ISP 5477)</name>
    <name type="common">Streptomyces tenebrarius</name>
    <dbReference type="NCBI Taxonomy" id="1933"/>
    <lineage>
        <taxon>Bacteria</taxon>
        <taxon>Bacillati</taxon>
        <taxon>Actinomycetota</taxon>
        <taxon>Actinomycetes</taxon>
        <taxon>Pseudonocardiales</taxon>
        <taxon>Pseudonocardiaceae</taxon>
        <taxon>Streptoalloteichus</taxon>
    </lineage>
</organism>
<feature type="transmembrane region" description="Helical" evidence="7">
    <location>
        <begin position="257"/>
        <end position="278"/>
    </location>
</feature>
<evidence type="ECO:0000256" key="2">
    <source>
        <dbReference type="ARBA" id="ARBA00006162"/>
    </source>
</evidence>
<dbReference type="InterPro" id="IPR006707">
    <property type="entry name" value="T7SS_EccD"/>
</dbReference>
<dbReference type="Proteomes" id="UP001205311">
    <property type="component" value="Unassembled WGS sequence"/>
</dbReference>
<feature type="transmembrane region" description="Helical" evidence="7">
    <location>
        <begin position="173"/>
        <end position="192"/>
    </location>
</feature>
<keyword evidence="10" id="KW-1185">Reference proteome</keyword>
<accession>A0ABT1HUV9</accession>
<dbReference type="RefSeq" id="WP_253670198.1">
    <property type="nucleotide sequence ID" value="NZ_JAMTCP010000015.1"/>
</dbReference>
<feature type="domain" description="EccD-like transmembrane" evidence="8">
    <location>
        <begin position="118"/>
        <end position="457"/>
    </location>
</feature>
<dbReference type="Pfam" id="PF19053">
    <property type="entry name" value="EccD"/>
    <property type="match status" value="1"/>
</dbReference>
<feature type="transmembrane region" description="Helical" evidence="7">
    <location>
        <begin position="231"/>
        <end position="251"/>
    </location>
</feature>
<feature type="transmembrane region" description="Helical" evidence="7">
    <location>
        <begin position="395"/>
        <end position="414"/>
    </location>
</feature>
<evidence type="ECO:0000256" key="1">
    <source>
        <dbReference type="ARBA" id="ARBA00004651"/>
    </source>
</evidence>
<feature type="transmembrane region" description="Helical" evidence="7">
    <location>
        <begin position="204"/>
        <end position="224"/>
    </location>
</feature>
<dbReference type="InterPro" id="IPR044049">
    <property type="entry name" value="EccD_transm"/>
</dbReference>
<dbReference type="InterPro" id="IPR024962">
    <property type="entry name" value="YukD-like"/>
</dbReference>
<dbReference type="NCBIfam" id="TIGR03920">
    <property type="entry name" value="T7SS_EccD"/>
    <property type="match status" value="1"/>
</dbReference>
<keyword evidence="6 7" id="KW-0472">Membrane</keyword>